<evidence type="ECO:0000313" key="9">
    <source>
        <dbReference type="Proteomes" id="UP000186997"/>
    </source>
</evidence>
<comment type="subcellular location">
    <subcellularLocation>
        <location evidence="2">Secreted</location>
    </subcellularLocation>
</comment>
<dbReference type="InterPro" id="IPR034033">
    <property type="entry name" value="Serralysin-like"/>
</dbReference>
<dbReference type="EMBL" id="FTPR01000003">
    <property type="protein sequence ID" value="SIT90172.1"/>
    <property type="molecule type" value="Genomic_DNA"/>
</dbReference>
<dbReference type="SUPFAM" id="SSF55486">
    <property type="entry name" value="Metalloproteases ('zincins'), catalytic domain"/>
    <property type="match status" value="1"/>
</dbReference>
<keyword evidence="9" id="KW-1185">Reference proteome</keyword>
<dbReference type="AlphaFoldDB" id="A0A1R3XFI0"/>
<evidence type="ECO:0000256" key="2">
    <source>
        <dbReference type="ARBA" id="ARBA00004613"/>
    </source>
</evidence>
<feature type="domain" description="Peptidase metallopeptidase" evidence="7">
    <location>
        <begin position="122"/>
        <end position="303"/>
    </location>
</feature>
<dbReference type="CDD" id="cd04277">
    <property type="entry name" value="ZnMc_serralysin_like"/>
    <property type="match status" value="1"/>
</dbReference>
<dbReference type="OrthoDB" id="733404at2"/>
<dbReference type="GO" id="GO:0008270">
    <property type="term" value="F:zinc ion binding"/>
    <property type="evidence" value="ECO:0007669"/>
    <property type="project" value="InterPro"/>
</dbReference>
<dbReference type="PRINTS" id="PR00313">
    <property type="entry name" value="CABNDNGRPT"/>
</dbReference>
<dbReference type="Gene3D" id="2.150.10.10">
    <property type="entry name" value="Serralysin-like metalloprotease, C-terminal"/>
    <property type="match status" value="3"/>
</dbReference>
<dbReference type="SMART" id="SM00235">
    <property type="entry name" value="ZnMc"/>
    <property type="match status" value="1"/>
</dbReference>
<dbReference type="Gene3D" id="3.40.390.10">
    <property type="entry name" value="Collagenase (Catalytic Domain)"/>
    <property type="match status" value="1"/>
</dbReference>
<evidence type="ECO:0000256" key="4">
    <source>
        <dbReference type="ARBA" id="ARBA00022525"/>
    </source>
</evidence>
<gene>
    <name evidence="8" type="ORF">SAMN05421665_3012</name>
</gene>
<reference evidence="9" key="1">
    <citation type="submission" date="2017-01" db="EMBL/GenBank/DDBJ databases">
        <authorList>
            <person name="Varghese N."/>
            <person name="Submissions S."/>
        </authorList>
    </citation>
    <scope>NUCLEOTIDE SEQUENCE [LARGE SCALE GENOMIC DNA]</scope>
    <source>
        <strain evidence="9">DSM 29591</strain>
    </source>
</reference>
<name>A0A1R3XFI0_9RHOB</name>
<dbReference type="InterPro" id="IPR050557">
    <property type="entry name" value="RTX_toxin/Mannuronan_C5-epim"/>
</dbReference>
<dbReference type="InterPro" id="IPR006026">
    <property type="entry name" value="Peptidase_Metallo"/>
</dbReference>
<evidence type="ECO:0000313" key="8">
    <source>
        <dbReference type="EMBL" id="SIT90172.1"/>
    </source>
</evidence>
<dbReference type="GO" id="GO:0005509">
    <property type="term" value="F:calcium ion binding"/>
    <property type="evidence" value="ECO:0007669"/>
    <property type="project" value="InterPro"/>
</dbReference>
<dbReference type="GO" id="GO:0008237">
    <property type="term" value="F:metallopeptidase activity"/>
    <property type="evidence" value="ECO:0007669"/>
    <property type="project" value="InterPro"/>
</dbReference>
<dbReference type="PANTHER" id="PTHR38340:SF1">
    <property type="entry name" value="S-LAYER PROTEIN"/>
    <property type="match status" value="1"/>
</dbReference>
<keyword evidence="4" id="KW-0964">Secreted</keyword>
<keyword evidence="5" id="KW-0677">Repeat</keyword>
<dbReference type="InterPro" id="IPR011049">
    <property type="entry name" value="Serralysin-like_metalloprot_C"/>
</dbReference>
<dbReference type="GO" id="GO:0006508">
    <property type="term" value="P:proteolysis"/>
    <property type="evidence" value="ECO:0007669"/>
    <property type="project" value="InterPro"/>
</dbReference>
<dbReference type="InterPro" id="IPR024079">
    <property type="entry name" value="MetalloPept_cat_dom_sf"/>
</dbReference>
<protein>
    <submittedName>
        <fullName evidence="8">Hemolysin-type calcium-binding repeat-containing protein</fullName>
    </submittedName>
</protein>
<dbReference type="PROSITE" id="PS00330">
    <property type="entry name" value="HEMOLYSIN_CALCIUM"/>
    <property type="match status" value="4"/>
</dbReference>
<dbReference type="Pfam" id="PF00353">
    <property type="entry name" value="HemolysinCabind"/>
    <property type="match status" value="3"/>
</dbReference>
<evidence type="ECO:0000259" key="7">
    <source>
        <dbReference type="SMART" id="SM00235"/>
    </source>
</evidence>
<dbReference type="InterPro" id="IPR018511">
    <property type="entry name" value="Hemolysin-typ_Ca-bd_CS"/>
</dbReference>
<sequence>MADIPSNPSTSATLTVGGTFQSNLGFQGDRDWVRIDLGPGQFAEISMEGLSLSDPFLRVYDADGDLVALNDDFNGRDSQVTIGSPTGGTFYIEAGAFNDSGTGTYELAAVSVPPPSPVDTLDSGRARGDSDNIVTVYFVDAGDQAEFERLTTDAGADVVSEGWSLEERDAVMTALGVISNYANVTFVISDDPRADFQMVLDDFGDPGLLGYFYQPGGSSYTGESMGAFNSGGFGWSNGLTAGGLGFSTVIHEALHGLGLDHPHDGPSVLLGLNPGAPNFPFGDYGDFELNQTVYTIMSYNGGWNGAPTTTNSYGDAASPMALDIAMLQELYGANTTYNNGNNTYELASANATGTGWVAIWDTGGVDTITYSGTRDTVIDLRPATLEYEVGGGGFISNASGIRGGFTIANGVVIENATSGSGDDTLVGNDANNVLTGNGGNDLLIGGVGQDTLNGGSGNDEIFGGSGSDQIDAGANNDAVDGNSGNDTITTASGTNTIYGSSGNDQITGGTGADTIYGGSGNDEVTGGGGNDALFGGRGNDEIDGGSGADDISGGLGQDTMTGGSGADTFIFNAISDSWNNNRDTITDFETGTDDIDLSMIDANLSLGGDQAFTFNAGGAPTNTVGEIWATASGSDTIIFVDQDGDGIADLGITLEDTTGVTAGDFIL</sequence>
<comment type="similarity">
    <text evidence="3">Belongs to the peptidase M10B family.</text>
</comment>
<dbReference type="PANTHER" id="PTHR38340">
    <property type="entry name" value="S-LAYER PROTEIN"/>
    <property type="match status" value="1"/>
</dbReference>
<feature type="region of interest" description="Disordered" evidence="6">
    <location>
        <begin position="455"/>
        <end position="487"/>
    </location>
</feature>
<evidence type="ECO:0000256" key="6">
    <source>
        <dbReference type="SAM" id="MobiDB-lite"/>
    </source>
</evidence>
<evidence type="ECO:0000256" key="5">
    <source>
        <dbReference type="ARBA" id="ARBA00022737"/>
    </source>
</evidence>
<dbReference type="STRING" id="287098.SAMN05421665_3012"/>
<organism evidence="8 9">
    <name type="scientific">Yoonia rosea</name>
    <dbReference type="NCBI Taxonomy" id="287098"/>
    <lineage>
        <taxon>Bacteria</taxon>
        <taxon>Pseudomonadati</taxon>
        <taxon>Pseudomonadota</taxon>
        <taxon>Alphaproteobacteria</taxon>
        <taxon>Rhodobacterales</taxon>
        <taxon>Paracoccaceae</taxon>
        <taxon>Yoonia</taxon>
    </lineage>
</organism>
<dbReference type="Pfam" id="PF08548">
    <property type="entry name" value="Peptidase_M10_C"/>
    <property type="match status" value="1"/>
</dbReference>
<dbReference type="InterPro" id="IPR001343">
    <property type="entry name" value="Hemolysn_Ca-bd"/>
</dbReference>
<dbReference type="Gene3D" id="2.60.120.380">
    <property type="match status" value="1"/>
</dbReference>
<dbReference type="GO" id="GO:0005615">
    <property type="term" value="C:extracellular space"/>
    <property type="evidence" value="ECO:0007669"/>
    <property type="project" value="InterPro"/>
</dbReference>
<evidence type="ECO:0000256" key="3">
    <source>
        <dbReference type="ARBA" id="ARBA00009490"/>
    </source>
</evidence>
<evidence type="ECO:0000256" key="1">
    <source>
        <dbReference type="ARBA" id="ARBA00001913"/>
    </source>
</evidence>
<dbReference type="InterPro" id="IPR013858">
    <property type="entry name" value="Peptidase_M10B_C"/>
</dbReference>
<accession>A0A1R3XFI0</accession>
<dbReference type="SUPFAM" id="SSF51120">
    <property type="entry name" value="beta-Roll"/>
    <property type="match status" value="2"/>
</dbReference>
<comment type="cofactor">
    <cofactor evidence="1">
        <name>Ca(2+)</name>
        <dbReference type="ChEBI" id="CHEBI:29108"/>
    </cofactor>
</comment>
<dbReference type="Proteomes" id="UP000186997">
    <property type="component" value="Unassembled WGS sequence"/>
</dbReference>
<proteinExistence type="inferred from homology"/>
<dbReference type="RefSeq" id="WP_076660726.1">
    <property type="nucleotide sequence ID" value="NZ_FTPR01000003.1"/>
</dbReference>